<keyword evidence="2" id="KW-0472">Membrane</keyword>
<feature type="transmembrane region" description="Helical" evidence="2">
    <location>
        <begin position="271"/>
        <end position="290"/>
    </location>
</feature>
<feature type="non-terminal residue" evidence="3">
    <location>
        <position position="583"/>
    </location>
</feature>
<sequence>PPRPPAREGPMISPHYKSNFSILACLDIAQKRYQEDPGLPIFVQGNGGTCRSKLACLTLEGCWELCGGDIRGTYEYSDVFNSIATWVLPLFLLAGNINYVKSGKMSYYNYFAVLAHILSDPIDTILSYSLKIDVRRRAYMYYLERNRGGGENGENRNSPASWWRMISRRLTIPRWRRWTPTREAKNFIIVALALDDYNQKYYKRELWDQFRAERPAFQVAARWLDDVRGMNIFRAGLAIISYLFGVSVAYVRLLKSPDTPAHTSHTVALRVLYFWLIPTVVLSAVAGKFPTEWTAYEILRHLEFNCPLPQEEQGEENQQQNHREGEDAHLLRDFGLKRLDPWDGGSYSWRPEIDLDWATAGYFLFAFLCVGLSFAASFLTSWRTPTVGLGCRGLVEIFYFVAWITSFLLTTLCRWILPRRSFRLWVAVLVKDTILTLPMLVVLLGAFQGRHCLPTFLDASAPTTRPLTSPIKQVGGTPAGVDRATSNSQGTPNLGPDSGLHSSGGTEPPTGGEGVGSSAGYERVEPPTGGEGAEPSGGGESGEQSTADETRRLLDGYERSRPPTSGESYEMSIMPQSARAKQL</sequence>
<feature type="transmembrane region" description="Helical" evidence="2">
    <location>
        <begin position="397"/>
        <end position="417"/>
    </location>
</feature>
<protein>
    <submittedName>
        <fullName evidence="3">Uncharacterized protein</fullName>
    </submittedName>
</protein>
<evidence type="ECO:0000313" key="4">
    <source>
        <dbReference type="Proteomes" id="UP000750711"/>
    </source>
</evidence>
<reference evidence="3" key="1">
    <citation type="submission" date="2021-03" db="EMBL/GenBank/DDBJ databases">
        <title>Comparative genomics and phylogenomic investigation of the class Geoglossomycetes provide insights into ecological specialization and systematics.</title>
        <authorList>
            <person name="Melie T."/>
            <person name="Pirro S."/>
            <person name="Miller A.N."/>
            <person name="Quandt A."/>
        </authorList>
    </citation>
    <scope>NUCLEOTIDE SEQUENCE</scope>
    <source>
        <strain evidence="3">CAQ_001_2017</strain>
    </source>
</reference>
<keyword evidence="2" id="KW-0812">Transmembrane</keyword>
<comment type="caution">
    <text evidence="3">The sequence shown here is derived from an EMBL/GenBank/DDBJ whole genome shotgun (WGS) entry which is preliminary data.</text>
</comment>
<feature type="transmembrane region" description="Helical" evidence="2">
    <location>
        <begin position="83"/>
        <end position="100"/>
    </location>
</feature>
<dbReference type="AlphaFoldDB" id="A0A9P8L6Q9"/>
<accession>A0A9P8L6Q9</accession>
<dbReference type="EMBL" id="JAGHQM010002289">
    <property type="protein sequence ID" value="KAH0550997.1"/>
    <property type="molecule type" value="Genomic_DNA"/>
</dbReference>
<feature type="compositionally biased region" description="Basic and acidic residues" evidence="1">
    <location>
        <begin position="548"/>
        <end position="561"/>
    </location>
</feature>
<keyword evidence="2" id="KW-1133">Transmembrane helix</keyword>
<keyword evidence="4" id="KW-1185">Reference proteome</keyword>
<evidence type="ECO:0000256" key="2">
    <source>
        <dbReference type="SAM" id="Phobius"/>
    </source>
</evidence>
<dbReference type="Proteomes" id="UP000750711">
    <property type="component" value="Unassembled WGS sequence"/>
</dbReference>
<feature type="transmembrane region" description="Helical" evidence="2">
    <location>
        <begin position="424"/>
        <end position="447"/>
    </location>
</feature>
<proteinExistence type="predicted"/>
<feature type="compositionally biased region" description="Gly residues" evidence="1">
    <location>
        <begin position="529"/>
        <end position="541"/>
    </location>
</feature>
<gene>
    <name evidence="3" type="ORF">GP486_007641</name>
</gene>
<organism evidence="3 4">
    <name type="scientific">Trichoglossum hirsutum</name>
    <dbReference type="NCBI Taxonomy" id="265104"/>
    <lineage>
        <taxon>Eukaryota</taxon>
        <taxon>Fungi</taxon>
        <taxon>Dikarya</taxon>
        <taxon>Ascomycota</taxon>
        <taxon>Pezizomycotina</taxon>
        <taxon>Geoglossomycetes</taxon>
        <taxon>Geoglossales</taxon>
        <taxon>Geoglossaceae</taxon>
        <taxon>Trichoglossum</taxon>
    </lineage>
</organism>
<evidence type="ECO:0000256" key="1">
    <source>
        <dbReference type="SAM" id="MobiDB-lite"/>
    </source>
</evidence>
<evidence type="ECO:0000313" key="3">
    <source>
        <dbReference type="EMBL" id="KAH0550997.1"/>
    </source>
</evidence>
<feature type="transmembrane region" description="Helical" evidence="2">
    <location>
        <begin position="232"/>
        <end position="251"/>
    </location>
</feature>
<feature type="transmembrane region" description="Helical" evidence="2">
    <location>
        <begin position="357"/>
        <end position="377"/>
    </location>
</feature>
<name>A0A9P8L6Q9_9PEZI</name>
<feature type="region of interest" description="Disordered" evidence="1">
    <location>
        <begin position="467"/>
        <end position="583"/>
    </location>
</feature>